<dbReference type="GO" id="GO:0046872">
    <property type="term" value="F:metal ion binding"/>
    <property type="evidence" value="ECO:0007669"/>
    <property type="project" value="UniProtKB-UniRule"/>
</dbReference>
<comment type="caution">
    <text evidence="9">The sequence shown here is derived from an EMBL/GenBank/DDBJ whole genome shotgun (WGS) entry which is preliminary data.</text>
</comment>
<dbReference type="CDD" id="cd05657">
    <property type="entry name" value="M42_glucanase_like"/>
    <property type="match status" value="1"/>
</dbReference>
<name>A0A4V2SX68_9BACL</name>
<feature type="binding site" evidence="8">
    <location>
        <position position="185"/>
    </location>
    <ligand>
        <name>Zn(2+)</name>
        <dbReference type="ChEBI" id="CHEBI:29105"/>
        <label>1</label>
    </ligand>
</feature>
<dbReference type="RefSeq" id="WP_131849466.1">
    <property type="nucleotide sequence ID" value="NZ_SLXV01000036.1"/>
</dbReference>
<evidence type="ECO:0000313" key="10">
    <source>
        <dbReference type="Proteomes" id="UP000294746"/>
    </source>
</evidence>
<sequence length="346" mass="38342">MTAPIDQIVSTIKDLVHIPSPTGWSTSAIDYVEKRWTETHWEMKINAKGALTLTIPGKDQEIHRFVTAHVDTLGAMVKEIKSDGKLSFMKIGGFGWFAIDGVYCTVHTEDGKEIRGTILATNPSVHVNPEADTKREQHTMAVRLDAKVQSKEEVEQLGIQVGDFISFDPNYEELETGFIKTRHLDDKASVAVLIELVLEMKKQGIILPHTTHIQIGTFEEVGFGANSNIPPQVREFLAVDMGAIGEGQSTDEFTVSICAMDGVGPYNYELRKKLVQIAKEHTIPYQIDLYPFYGSDAGAALKAGEDVMHALIGPGVDASHAFERTHRDSLQATYQLLNKYLETESL</sequence>
<evidence type="ECO:0000313" key="9">
    <source>
        <dbReference type="EMBL" id="TCP64906.1"/>
    </source>
</evidence>
<dbReference type="Gene3D" id="2.40.30.40">
    <property type="entry name" value="Peptidase M42, domain 2"/>
    <property type="match status" value="1"/>
</dbReference>
<keyword evidence="10" id="KW-1185">Reference proteome</keyword>
<keyword evidence="2 9" id="KW-0031">Aminopeptidase</keyword>
<comment type="similarity">
    <text evidence="1 6">Belongs to the peptidase M42 family.</text>
</comment>
<evidence type="ECO:0000256" key="7">
    <source>
        <dbReference type="PIRSR" id="PIRSR001123-1"/>
    </source>
</evidence>
<evidence type="ECO:0000256" key="1">
    <source>
        <dbReference type="ARBA" id="ARBA00006272"/>
    </source>
</evidence>
<protein>
    <submittedName>
        <fullName evidence="9">Putative aminopeptidase FrvX</fullName>
    </submittedName>
</protein>
<evidence type="ECO:0000256" key="5">
    <source>
        <dbReference type="ARBA" id="ARBA00022801"/>
    </source>
</evidence>
<keyword evidence="5" id="KW-0378">Hydrolase</keyword>
<feature type="binding site" evidence="8">
    <location>
        <position position="320"/>
    </location>
    <ligand>
        <name>Zn(2+)</name>
        <dbReference type="ChEBI" id="CHEBI:29105"/>
        <label>2</label>
    </ligand>
</feature>
<dbReference type="Proteomes" id="UP000294746">
    <property type="component" value="Unassembled WGS sequence"/>
</dbReference>
<comment type="cofactor">
    <cofactor evidence="8">
        <name>a divalent metal cation</name>
        <dbReference type="ChEBI" id="CHEBI:60240"/>
    </cofactor>
    <text evidence="8">Binds 2 divalent metal cations per subunit.</text>
</comment>
<evidence type="ECO:0000256" key="8">
    <source>
        <dbReference type="PIRSR" id="PIRSR001123-2"/>
    </source>
</evidence>
<feature type="binding site" evidence="8">
    <location>
        <position position="185"/>
    </location>
    <ligand>
        <name>Zn(2+)</name>
        <dbReference type="ChEBI" id="CHEBI:29105"/>
        <label>2</label>
    </ligand>
</feature>
<keyword evidence="4 8" id="KW-0479">Metal-binding</keyword>
<evidence type="ECO:0000256" key="2">
    <source>
        <dbReference type="ARBA" id="ARBA00022438"/>
    </source>
</evidence>
<dbReference type="InterPro" id="IPR008007">
    <property type="entry name" value="Peptidase_M42"/>
</dbReference>
<dbReference type="PANTHER" id="PTHR32481">
    <property type="entry name" value="AMINOPEPTIDASE"/>
    <property type="match status" value="1"/>
</dbReference>
<dbReference type="PIRSF" id="PIRSF001123">
    <property type="entry name" value="PepA_GA"/>
    <property type="match status" value="1"/>
</dbReference>
<dbReference type="InterPro" id="IPR051464">
    <property type="entry name" value="Peptidase_M42_aminopept"/>
</dbReference>
<dbReference type="AlphaFoldDB" id="A0A4V2SX68"/>
<keyword evidence="3" id="KW-0645">Protease</keyword>
<dbReference type="PANTHER" id="PTHR32481:SF7">
    <property type="entry name" value="AMINOPEPTIDASE YHFE-RELATED"/>
    <property type="match status" value="1"/>
</dbReference>
<feature type="binding site" evidence="8">
    <location>
        <position position="240"/>
    </location>
    <ligand>
        <name>Zn(2+)</name>
        <dbReference type="ChEBI" id="CHEBI:29105"/>
        <label>1</label>
    </ligand>
</feature>
<dbReference type="InterPro" id="IPR023367">
    <property type="entry name" value="Peptidase_M42_dom2"/>
</dbReference>
<dbReference type="GO" id="GO:0004177">
    <property type="term" value="F:aminopeptidase activity"/>
    <property type="evidence" value="ECO:0007669"/>
    <property type="project" value="UniProtKB-UniRule"/>
</dbReference>
<organism evidence="9 10">
    <name type="scientific">Baia soyae</name>
    <dbReference type="NCBI Taxonomy" id="1544746"/>
    <lineage>
        <taxon>Bacteria</taxon>
        <taxon>Bacillati</taxon>
        <taxon>Bacillota</taxon>
        <taxon>Bacilli</taxon>
        <taxon>Bacillales</taxon>
        <taxon>Thermoactinomycetaceae</taxon>
        <taxon>Baia</taxon>
    </lineage>
</organism>
<feature type="active site" description="Proton acceptor" evidence="7">
    <location>
        <position position="219"/>
    </location>
</feature>
<evidence type="ECO:0000256" key="4">
    <source>
        <dbReference type="ARBA" id="ARBA00022723"/>
    </source>
</evidence>
<accession>A0A4V2SX68</accession>
<feature type="binding site" evidence="8">
    <location>
        <position position="69"/>
    </location>
    <ligand>
        <name>Zn(2+)</name>
        <dbReference type="ChEBI" id="CHEBI:29105"/>
        <label>1</label>
    </ligand>
</feature>
<proteinExistence type="inferred from homology"/>
<evidence type="ECO:0000256" key="3">
    <source>
        <dbReference type="ARBA" id="ARBA00022670"/>
    </source>
</evidence>
<feature type="binding site" evidence="8">
    <location>
        <position position="220"/>
    </location>
    <ligand>
        <name>Zn(2+)</name>
        <dbReference type="ChEBI" id="CHEBI:29105"/>
        <label>2</label>
    </ligand>
</feature>
<gene>
    <name evidence="9" type="ORF">EDD57_13614</name>
</gene>
<dbReference type="OrthoDB" id="361940at2"/>
<dbReference type="SUPFAM" id="SSF53187">
    <property type="entry name" value="Zn-dependent exopeptidases"/>
    <property type="match status" value="1"/>
</dbReference>
<dbReference type="GO" id="GO:0006508">
    <property type="term" value="P:proteolysis"/>
    <property type="evidence" value="ECO:0007669"/>
    <property type="project" value="UniProtKB-KW"/>
</dbReference>
<dbReference type="EMBL" id="SLXV01000036">
    <property type="protein sequence ID" value="TCP64906.1"/>
    <property type="molecule type" value="Genomic_DNA"/>
</dbReference>
<dbReference type="Gene3D" id="3.40.630.10">
    <property type="entry name" value="Zn peptidases"/>
    <property type="match status" value="1"/>
</dbReference>
<evidence type="ECO:0000256" key="6">
    <source>
        <dbReference type="PIRNR" id="PIRNR001123"/>
    </source>
</evidence>
<dbReference type="Pfam" id="PF05343">
    <property type="entry name" value="Peptidase_M42"/>
    <property type="match status" value="1"/>
</dbReference>
<reference evidence="9 10" key="1">
    <citation type="submission" date="2019-03" db="EMBL/GenBank/DDBJ databases">
        <title>Genomic Encyclopedia of Type Strains, Phase IV (KMG-IV): sequencing the most valuable type-strain genomes for metagenomic binning, comparative biology and taxonomic classification.</title>
        <authorList>
            <person name="Goeker M."/>
        </authorList>
    </citation>
    <scope>NUCLEOTIDE SEQUENCE [LARGE SCALE GENOMIC DNA]</scope>
    <source>
        <strain evidence="9 10">DSM 46831</strain>
    </source>
</reference>
<dbReference type="SUPFAM" id="SSF101821">
    <property type="entry name" value="Aminopeptidase/glucanase lid domain"/>
    <property type="match status" value="1"/>
</dbReference>